<organism evidence="1 2">
    <name type="scientific">Roseburia inulinivorans</name>
    <dbReference type="NCBI Taxonomy" id="360807"/>
    <lineage>
        <taxon>Bacteria</taxon>
        <taxon>Bacillati</taxon>
        <taxon>Bacillota</taxon>
        <taxon>Clostridia</taxon>
        <taxon>Lachnospirales</taxon>
        <taxon>Lachnospiraceae</taxon>
        <taxon>Roseburia</taxon>
    </lineage>
</organism>
<name>A0A173VU61_9FIRM</name>
<protein>
    <submittedName>
        <fullName evidence="1">Uncharacterized protein</fullName>
    </submittedName>
</protein>
<sequence>MADFEFFKKEFEFKGKHAKMAQELWVRDDTERTYFKRLIDLYVAAAIVGFRVDRKAEEDYSPFETSSIFPEQMLKEKENLDFILQMMIMLNYRGTLTDEKCVKKAFQGAQTKEEFEQYKKMFNDYVRGGVEELYEQLIIRKADPDDKFRDNRTANLMALMERYGAGKMNVIPENEDETVRIQI</sequence>
<proteinExistence type="predicted"/>
<reference evidence="1 2" key="1">
    <citation type="submission" date="2015-09" db="EMBL/GenBank/DDBJ databases">
        <authorList>
            <consortium name="Pathogen Informatics"/>
        </authorList>
    </citation>
    <scope>NUCLEOTIDE SEQUENCE [LARGE SCALE GENOMIC DNA]</scope>
    <source>
        <strain evidence="1 2">2789STDY5608887</strain>
    </source>
</reference>
<evidence type="ECO:0000313" key="2">
    <source>
        <dbReference type="Proteomes" id="UP000095453"/>
    </source>
</evidence>
<dbReference type="RefSeq" id="WP_055172274.1">
    <property type="nucleotide sequence ID" value="NZ_CYXX01000047.1"/>
</dbReference>
<dbReference type="AlphaFoldDB" id="A0A173VU61"/>
<dbReference type="EMBL" id="CYXX01000047">
    <property type="protein sequence ID" value="CUN30792.1"/>
    <property type="molecule type" value="Genomic_DNA"/>
</dbReference>
<evidence type="ECO:0000313" key="1">
    <source>
        <dbReference type="EMBL" id="CUN30792.1"/>
    </source>
</evidence>
<dbReference type="Proteomes" id="UP000095453">
    <property type="component" value="Unassembled WGS sequence"/>
</dbReference>
<accession>A0A173VU61</accession>
<gene>
    <name evidence="1" type="ORF">ERS852444_03502</name>
</gene>